<feature type="region of interest" description="Disordered" evidence="6">
    <location>
        <begin position="166"/>
        <end position="185"/>
    </location>
</feature>
<organism evidence="7 8">
    <name type="scientific">Baudoinia panamericana (strain UAMH 10762)</name>
    <name type="common">Angels' share fungus</name>
    <name type="synonym">Baudoinia compniacensis (strain UAMH 10762)</name>
    <dbReference type="NCBI Taxonomy" id="717646"/>
    <lineage>
        <taxon>Eukaryota</taxon>
        <taxon>Fungi</taxon>
        <taxon>Dikarya</taxon>
        <taxon>Ascomycota</taxon>
        <taxon>Pezizomycotina</taxon>
        <taxon>Dothideomycetes</taxon>
        <taxon>Dothideomycetidae</taxon>
        <taxon>Mycosphaerellales</taxon>
        <taxon>Teratosphaeriaceae</taxon>
        <taxon>Baudoinia</taxon>
    </lineage>
</organism>
<dbReference type="InterPro" id="IPR010487">
    <property type="entry name" value="NGRN/Rrg9"/>
</dbReference>
<sequence length="415" mass="46218">MAIVLRSNVTSIAHNASISIALPQKRAEAFFLHCRGLSTRPPLQRPEVAYVVVQDDAHLPFVDLSNSSHGRRREDLNHRADGSKENPAERLQTTDSDDWHAEVQIVPEYRAALPEPSATALTDPKGAIKNIGFLESGSPREPGPSASEHVAAPVLPHGATAHVLKSRAQSRSERKRRRIEAGSYRAQAAVRDAQGQSGRSRIETVLAKIAKLDGEKVSGNVTPVSPSDDEPNAKTLDKPFKDVKTVPQVTEKLRKLGRETWQTQKEALEHKFGDAGWQPRKRLSPDTLDGIRALHASDPTAYSTATLSEHFKVTPEAIRRILKSKWRPSEAEADDRRSRWERRGAKKWQAMAEQGMRAPAKWRAMGAGGEEGLKEERMPRRIKDRKSNHLSWDDVVGGMGERVNPHKQPLAERFL</sequence>
<dbReference type="KEGG" id="bcom:BAUCODRAFT_35328"/>
<dbReference type="EMBL" id="KB445557">
    <property type="protein sequence ID" value="EMC95344.1"/>
    <property type="molecule type" value="Genomic_DNA"/>
</dbReference>
<evidence type="ECO:0000256" key="6">
    <source>
        <dbReference type="SAM" id="MobiDB-lite"/>
    </source>
</evidence>
<feature type="region of interest" description="Disordered" evidence="6">
    <location>
        <begin position="352"/>
        <end position="386"/>
    </location>
</feature>
<dbReference type="Pfam" id="PF06413">
    <property type="entry name" value="Neugrin"/>
    <property type="match status" value="1"/>
</dbReference>
<dbReference type="GO" id="GO:0005634">
    <property type="term" value="C:nucleus"/>
    <property type="evidence" value="ECO:0007669"/>
    <property type="project" value="TreeGrafter"/>
</dbReference>
<dbReference type="GeneID" id="19112670"/>
<evidence type="ECO:0000256" key="4">
    <source>
        <dbReference type="ARBA" id="ARBA00013566"/>
    </source>
</evidence>
<evidence type="ECO:0000256" key="3">
    <source>
        <dbReference type="ARBA" id="ARBA00010895"/>
    </source>
</evidence>
<dbReference type="Proteomes" id="UP000011761">
    <property type="component" value="Unassembled WGS sequence"/>
</dbReference>
<dbReference type="RefSeq" id="XP_007677457.1">
    <property type="nucleotide sequence ID" value="XM_007679267.1"/>
</dbReference>
<name>M2N8B9_BAUPA</name>
<comment type="subcellular location">
    <subcellularLocation>
        <location evidence="2">Mitochondrion</location>
    </subcellularLocation>
</comment>
<proteinExistence type="inferred from homology"/>
<dbReference type="HOGENOM" id="CLU_627029_0_0_1"/>
<dbReference type="eggNOG" id="ENOG502S7IA">
    <property type="taxonomic scope" value="Eukaryota"/>
</dbReference>
<evidence type="ECO:0000256" key="1">
    <source>
        <dbReference type="ARBA" id="ARBA00003548"/>
    </source>
</evidence>
<comment type="similarity">
    <text evidence="3">Belongs to the RRG9 family.</text>
</comment>
<protein>
    <recommendedName>
        <fullName evidence="4">Required for respiratory growth protein 9, mitochondrial</fullName>
    </recommendedName>
</protein>
<dbReference type="PANTHER" id="PTHR13475">
    <property type="entry name" value="NEUGRIN"/>
    <property type="match status" value="1"/>
</dbReference>
<feature type="region of interest" description="Disordered" evidence="6">
    <location>
        <begin position="218"/>
        <end position="237"/>
    </location>
</feature>
<accession>M2N8B9</accession>
<dbReference type="PANTHER" id="PTHR13475:SF3">
    <property type="entry name" value="NEUGRIN"/>
    <property type="match status" value="1"/>
</dbReference>
<keyword evidence="8" id="KW-1185">Reference proteome</keyword>
<feature type="region of interest" description="Disordered" evidence="6">
    <location>
        <begin position="396"/>
        <end position="415"/>
    </location>
</feature>
<feature type="compositionally biased region" description="Basic and acidic residues" evidence="6">
    <location>
        <begin position="72"/>
        <end position="88"/>
    </location>
</feature>
<comment type="function">
    <text evidence="1">Required for respiratory activity and maintenance and expression of the mitochondrial genome.</text>
</comment>
<dbReference type="GO" id="GO:0005739">
    <property type="term" value="C:mitochondrion"/>
    <property type="evidence" value="ECO:0007669"/>
    <property type="project" value="UniProtKB-SubCell"/>
</dbReference>
<dbReference type="OrthoDB" id="5578174at2759"/>
<feature type="region of interest" description="Disordered" evidence="6">
    <location>
        <begin position="62"/>
        <end position="95"/>
    </location>
</feature>
<evidence type="ECO:0000256" key="2">
    <source>
        <dbReference type="ARBA" id="ARBA00004173"/>
    </source>
</evidence>
<reference evidence="7 8" key="1">
    <citation type="journal article" date="2012" name="PLoS Pathog.">
        <title>Diverse lifestyles and strategies of plant pathogenesis encoded in the genomes of eighteen Dothideomycetes fungi.</title>
        <authorList>
            <person name="Ohm R.A."/>
            <person name="Feau N."/>
            <person name="Henrissat B."/>
            <person name="Schoch C.L."/>
            <person name="Horwitz B.A."/>
            <person name="Barry K.W."/>
            <person name="Condon B.J."/>
            <person name="Copeland A.C."/>
            <person name="Dhillon B."/>
            <person name="Glaser F."/>
            <person name="Hesse C.N."/>
            <person name="Kosti I."/>
            <person name="LaButti K."/>
            <person name="Lindquist E.A."/>
            <person name="Lucas S."/>
            <person name="Salamov A.A."/>
            <person name="Bradshaw R.E."/>
            <person name="Ciuffetti L."/>
            <person name="Hamelin R.C."/>
            <person name="Kema G.H.J."/>
            <person name="Lawrence C."/>
            <person name="Scott J.A."/>
            <person name="Spatafora J.W."/>
            <person name="Turgeon B.G."/>
            <person name="de Wit P.J.G.M."/>
            <person name="Zhong S."/>
            <person name="Goodwin S.B."/>
            <person name="Grigoriev I.V."/>
        </authorList>
    </citation>
    <scope>NUCLEOTIDE SEQUENCE [LARGE SCALE GENOMIC DNA]</scope>
    <source>
        <strain evidence="7 8">UAMH 10762</strain>
    </source>
</reference>
<evidence type="ECO:0000256" key="5">
    <source>
        <dbReference type="ARBA" id="ARBA00022946"/>
    </source>
</evidence>
<keyword evidence="5" id="KW-0809">Transit peptide</keyword>
<evidence type="ECO:0000313" key="7">
    <source>
        <dbReference type="EMBL" id="EMC95344.1"/>
    </source>
</evidence>
<dbReference type="STRING" id="717646.M2N8B9"/>
<evidence type="ECO:0000313" key="8">
    <source>
        <dbReference type="Proteomes" id="UP000011761"/>
    </source>
</evidence>
<feature type="compositionally biased region" description="Basic and acidic residues" evidence="6">
    <location>
        <begin position="371"/>
        <end position="386"/>
    </location>
</feature>
<gene>
    <name evidence="7" type="ORF">BAUCODRAFT_35328</name>
</gene>
<dbReference type="AlphaFoldDB" id="M2N8B9"/>